<name>A0A1M3KYN8_9BACT</name>
<evidence type="ECO:0000313" key="13">
    <source>
        <dbReference type="Proteomes" id="UP000184233"/>
    </source>
</evidence>
<evidence type="ECO:0000256" key="8">
    <source>
        <dbReference type="ARBA" id="ARBA00037993"/>
    </source>
</evidence>
<dbReference type="PIRSF" id="PIRSF006293">
    <property type="entry name" value="ExsB"/>
    <property type="match status" value="1"/>
</dbReference>
<dbReference type="Proteomes" id="UP000184233">
    <property type="component" value="Unassembled WGS sequence"/>
</dbReference>
<dbReference type="CDD" id="cd01995">
    <property type="entry name" value="QueC-like"/>
    <property type="match status" value="1"/>
</dbReference>
<dbReference type="Gene3D" id="3.40.50.620">
    <property type="entry name" value="HUPs"/>
    <property type="match status" value="1"/>
</dbReference>
<dbReference type="InterPro" id="IPR018317">
    <property type="entry name" value="QueC"/>
</dbReference>
<evidence type="ECO:0000256" key="6">
    <source>
        <dbReference type="ARBA" id="ARBA00022833"/>
    </source>
</evidence>
<evidence type="ECO:0000256" key="10">
    <source>
        <dbReference type="ARBA" id="ARBA00047890"/>
    </source>
</evidence>
<dbReference type="GO" id="GO:0008270">
    <property type="term" value="F:zinc ion binding"/>
    <property type="evidence" value="ECO:0007669"/>
    <property type="project" value="UniProtKB-UniRule"/>
</dbReference>
<proteinExistence type="inferred from homology"/>
<evidence type="ECO:0000256" key="1">
    <source>
        <dbReference type="ARBA" id="ARBA00005061"/>
    </source>
</evidence>
<dbReference type="GO" id="GO:0008616">
    <property type="term" value="P:tRNA queuosine(34) biosynthetic process"/>
    <property type="evidence" value="ECO:0007669"/>
    <property type="project" value="UniProtKB-UniRule"/>
</dbReference>
<evidence type="ECO:0000256" key="2">
    <source>
        <dbReference type="ARBA" id="ARBA00022598"/>
    </source>
</evidence>
<dbReference type="UniPathway" id="UPA00391"/>
<keyword evidence="2 11" id="KW-0436">Ligase</keyword>
<dbReference type="GO" id="GO:0005524">
    <property type="term" value="F:ATP binding"/>
    <property type="evidence" value="ECO:0007669"/>
    <property type="project" value="UniProtKB-UniRule"/>
</dbReference>
<comment type="pathway">
    <text evidence="1 11">Purine metabolism; 7-cyano-7-deazaguanine biosynthesis.</text>
</comment>
<feature type="binding site" evidence="11">
    <location>
        <position position="207"/>
    </location>
    <ligand>
        <name>Zn(2+)</name>
        <dbReference type="ChEBI" id="CHEBI:29105"/>
    </ligand>
</feature>
<feature type="binding site" evidence="11">
    <location>
        <position position="199"/>
    </location>
    <ligand>
        <name>Zn(2+)</name>
        <dbReference type="ChEBI" id="CHEBI:29105"/>
    </ligand>
</feature>
<dbReference type="EC" id="6.3.4.20" evidence="9 11"/>
<dbReference type="PANTHER" id="PTHR42914">
    <property type="entry name" value="7-CYANO-7-DEAZAGUANINE SYNTHASE"/>
    <property type="match status" value="1"/>
</dbReference>
<reference evidence="12 13" key="1">
    <citation type="submission" date="2016-09" db="EMBL/GenBank/DDBJ databases">
        <title>Genome-resolved meta-omics ties microbial dynamics to process performance in biotechnology for thiocyanate degradation.</title>
        <authorList>
            <person name="Kantor R.S."/>
            <person name="Huddy R.J."/>
            <person name="Iyer R."/>
            <person name="Thomas B.C."/>
            <person name="Brown C.T."/>
            <person name="Anantharaman K."/>
            <person name="Tringe S."/>
            <person name="Hettich R.L."/>
            <person name="Harrison S.T."/>
            <person name="Banfield J.F."/>
        </authorList>
    </citation>
    <scope>NUCLEOTIDE SEQUENCE [LARGE SCALE GENOMIC DNA]</scope>
    <source>
        <strain evidence="12">59-99</strain>
    </source>
</reference>
<dbReference type="STRING" id="1895771.BGO89_06520"/>
<evidence type="ECO:0000256" key="3">
    <source>
        <dbReference type="ARBA" id="ARBA00022723"/>
    </source>
</evidence>
<keyword evidence="5 11" id="KW-0671">Queuosine biosynthesis</keyword>
<comment type="similarity">
    <text evidence="8 11">Belongs to the QueC family.</text>
</comment>
<evidence type="ECO:0000256" key="4">
    <source>
        <dbReference type="ARBA" id="ARBA00022741"/>
    </source>
</evidence>
<dbReference type="InterPro" id="IPR014729">
    <property type="entry name" value="Rossmann-like_a/b/a_fold"/>
</dbReference>
<protein>
    <recommendedName>
        <fullName evidence="9 11">7-cyano-7-deazaguanine synthase</fullName>
        <ecNumber evidence="9 11">6.3.4.20</ecNumber>
    </recommendedName>
    <alternativeName>
        <fullName evidence="11">7-cyano-7-carbaguanine synthase</fullName>
    </alternativeName>
    <alternativeName>
        <fullName evidence="11">PreQ(0) synthase</fullName>
    </alternativeName>
    <alternativeName>
        <fullName evidence="11">Queuosine biosynthesis protein QueC</fullName>
    </alternativeName>
</protein>
<keyword evidence="3 11" id="KW-0479">Metal-binding</keyword>
<comment type="caution">
    <text evidence="12">The sequence shown here is derived from an EMBL/GenBank/DDBJ whole genome shotgun (WGS) entry which is preliminary data.</text>
</comment>
<dbReference type="EMBL" id="MKVH01000021">
    <property type="protein sequence ID" value="OJX57624.1"/>
    <property type="molecule type" value="Genomic_DNA"/>
</dbReference>
<comment type="function">
    <text evidence="11">Catalyzes the ATP-dependent conversion of 7-carboxy-7-deazaguanine (CDG) to 7-cyano-7-deazaguanine (preQ(0)).</text>
</comment>
<dbReference type="AlphaFoldDB" id="A0A1M3KYN8"/>
<keyword evidence="7 11" id="KW-0067">ATP-binding</keyword>
<organism evidence="12 13">
    <name type="scientific">Candidatus Kapaibacterium thiocyanatum</name>
    <dbReference type="NCBI Taxonomy" id="1895771"/>
    <lineage>
        <taxon>Bacteria</taxon>
        <taxon>Pseudomonadati</taxon>
        <taxon>Candidatus Kapaibacteriota</taxon>
        <taxon>Candidatus Kapaibacteriia</taxon>
        <taxon>Candidatus Kapaibacteriales</taxon>
        <taxon>Candidatus Kapaibacteriaceae</taxon>
        <taxon>Candidatus Kapaibacterium</taxon>
    </lineage>
</organism>
<dbReference type="NCBIfam" id="TIGR00364">
    <property type="entry name" value="7-cyano-7-deazaguanine synthase QueC"/>
    <property type="match status" value="1"/>
</dbReference>
<evidence type="ECO:0000256" key="9">
    <source>
        <dbReference type="ARBA" id="ARBA00039149"/>
    </source>
</evidence>
<dbReference type="Pfam" id="PF06508">
    <property type="entry name" value="QueC"/>
    <property type="match status" value="1"/>
</dbReference>
<evidence type="ECO:0000313" key="12">
    <source>
        <dbReference type="EMBL" id="OJX57624.1"/>
    </source>
</evidence>
<evidence type="ECO:0000256" key="11">
    <source>
        <dbReference type="HAMAP-Rule" id="MF_01633"/>
    </source>
</evidence>
<comment type="cofactor">
    <cofactor evidence="11">
        <name>Zn(2+)</name>
        <dbReference type="ChEBI" id="CHEBI:29105"/>
    </cofactor>
    <text evidence="11">Binds 1 zinc ion per subunit.</text>
</comment>
<gene>
    <name evidence="11" type="primary">queC</name>
    <name evidence="12" type="ORF">BGO89_06520</name>
</gene>
<dbReference type="SUPFAM" id="SSF52402">
    <property type="entry name" value="Adenine nucleotide alpha hydrolases-like"/>
    <property type="match status" value="1"/>
</dbReference>
<keyword evidence="4 11" id="KW-0547">Nucleotide-binding</keyword>
<keyword evidence="6 11" id="KW-0862">Zinc</keyword>
<sequence>MKSTLAVVLLSGGMDSCVTCARAIEDGYDVAALHVNYGQRTQERELRSFHAICDHYGIVRRLVVDISHLAAIGGSSLTDDLISVDDTTLAKNGAGAGDDADAVPSSYVPFRNANILAIATSWAEVLSARAIYIGAVEEDSSGYPDCRDVFFRAFEQVIETGTKPGFSISIETPVIHFTKRRIVEEGIRLGAPLEHTWSCYRDNDIACGTCDSCALRLRGFQQAGVTDPIDYLVRPAY</sequence>
<evidence type="ECO:0000256" key="5">
    <source>
        <dbReference type="ARBA" id="ARBA00022785"/>
    </source>
</evidence>
<dbReference type="HAMAP" id="MF_01633">
    <property type="entry name" value="QueC"/>
    <property type="match status" value="1"/>
</dbReference>
<comment type="catalytic activity">
    <reaction evidence="10 11">
        <text>7-carboxy-7-carbaguanine + NH4(+) + 2 ATP = 7-cyano-7-carbaguanine + 2 AMP + 2 diphosphate + 2 H(+)</text>
        <dbReference type="Rhea" id="RHEA:27982"/>
        <dbReference type="ChEBI" id="CHEBI:15378"/>
        <dbReference type="ChEBI" id="CHEBI:28938"/>
        <dbReference type="ChEBI" id="CHEBI:30616"/>
        <dbReference type="ChEBI" id="CHEBI:33019"/>
        <dbReference type="ChEBI" id="CHEBI:45075"/>
        <dbReference type="ChEBI" id="CHEBI:61036"/>
        <dbReference type="ChEBI" id="CHEBI:456215"/>
        <dbReference type="EC" id="6.3.4.20"/>
    </reaction>
</comment>
<feature type="binding site" evidence="11">
    <location>
        <begin position="10"/>
        <end position="20"/>
    </location>
    <ligand>
        <name>ATP</name>
        <dbReference type="ChEBI" id="CHEBI:30616"/>
    </ligand>
</feature>
<evidence type="ECO:0000256" key="7">
    <source>
        <dbReference type="ARBA" id="ARBA00022840"/>
    </source>
</evidence>
<dbReference type="GO" id="GO:0016879">
    <property type="term" value="F:ligase activity, forming carbon-nitrogen bonds"/>
    <property type="evidence" value="ECO:0007669"/>
    <property type="project" value="UniProtKB-UniRule"/>
</dbReference>
<feature type="binding site" evidence="11">
    <location>
        <position position="213"/>
    </location>
    <ligand>
        <name>Zn(2+)</name>
        <dbReference type="ChEBI" id="CHEBI:29105"/>
    </ligand>
</feature>
<feature type="binding site" evidence="11">
    <location>
        <position position="210"/>
    </location>
    <ligand>
        <name>Zn(2+)</name>
        <dbReference type="ChEBI" id="CHEBI:29105"/>
    </ligand>
</feature>
<dbReference type="PANTHER" id="PTHR42914:SF1">
    <property type="entry name" value="7-CYANO-7-DEAZAGUANINE SYNTHASE"/>
    <property type="match status" value="1"/>
</dbReference>
<accession>A0A1M3KYN8</accession>